<dbReference type="EMBL" id="JAUJYO010000018">
    <property type="protein sequence ID" value="KAK1290535.1"/>
    <property type="molecule type" value="Genomic_DNA"/>
</dbReference>
<dbReference type="Proteomes" id="UP001180020">
    <property type="component" value="Unassembled WGS sequence"/>
</dbReference>
<feature type="compositionally biased region" description="Acidic residues" evidence="1">
    <location>
        <begin position="38"/>
        <end position="47"/>
    </location>
</feature>
<evidence type="ECO:0000313" key="3">
    <source>
        <dbReference type="Proteomes" id="UP001180020"/>
    </source>
</evidence>
<reference evidence="2" key="2">
    <citation type="submission" date="2023-06" db="EMBL/GenBank/DDBJ databases">
        <authorList>
            <person name="Ma L."/>
            <person name="Liu K.-W."/>
            <person name="Li Z."/>
            <person name="Hsiao Y.-Y."/>
            <person name="Qi Y."/>
            <person name="Fu T."/>
            <person name="Tang G."/>
            <person name="Zhang D."/>
            <person name="Sun W.-H."/>
            <person name="Liu D.-K."/>
            <person name="Li Y."/>
            <person name="Chen G.-Z."/>
            <person name="Liu X.-D."/>
            <person name="Liao X.-Y."/>
            <person name="Jiang Y.-T."/>
            <person name="Yu X."/>
            <person name="Hao Y."/>
            <person name="Huang J."/>
            <person name="Zhao X.-W."/>
            <person name="Ke S."/>
            <person name="Chen Y.-Y."/>
            <person name="Wu W.-L."/>
            <person name="Hsu J.-L."/>
            <person name="Lin Y.-F."/>
            <person name="Huang M.-D."/>
            <person name="Li C.-Y."/>
            <person name="Huang L."/>
            <person name="Wang Z.-W."/>
            <person name="Zhao X."/>
            <person name="Zhong W.-Y."/>
            <person name="Peng D.-H."/>
            <person name="Ahmad S."/>
            <person name="Lan S."/>
            <person name="Zhang J.-S."/>
            <person name="Tsai W.-C."/>
            <person name="Van De Peer Y."/>
            <person name="Liu Z.-J."/>
        </authorList>
    </citation>
    <scope>NUCLEOTIDE SEQUENCE</scope>
    <source>
        <strain evidence="2">CP</strain>
        <tissue evidence="2">Leaves</tissue>
    </source>
</reference>
<comment type="caution">
    <text evidence="2">The sequence shown here is derived from an EMBL/GenBank/DDBJ whole genome shotgun (WGS) entry which is preliminary data.</text>
</comment>
<gene>
    <name evidence="2" type="ORF">QJS10_CPB18g00132</name>
</gene>
<evidence type="ECO:0000313" key="2">
    <source>
        <dbReference type="EMBL" id="KAK1290535.1"/>
    </source>
</evidence>
<keyword evidence="3" id="KW-1185">Reference proteome</keyword>
<proteinExistence type="predicted"/>
<dbReference type="AlphaFoldDB" id="A0AAV9CNY0"/>
<evidence type="ECO:0000256" key="1">
    <source>
        <dbReference type="SAM" id="MobiDB-lite"/>
    </source>
</evidence>
<name>A0AAV9CNY0_ACOCL</name>
<sequence>MRGARMEKKKKKKGMQVLHANGEEDEEQEVRNKRCADKEEEEEEEAQTEQASISTSLRLGALHWPCVHQSKGAAFIWEWWIVLADLSGGLFERGVAINFVRSNDIKIPRDIEQYYSTQIDEMPMNVVDLI</sequence>
<feature type="region of interest" description="Disordered" evidence="1">
    <location>
        <begin position="1"/>
        <end position="52"/>
    </location>
</feature>
<accession>A0AAV9CNY0</accession>
<organism evidence="2 3">
    <name type="scientific">Acorus calamus</name>
    <name type="common">Sweet flag</name>
    <dbReference type="NCBI Taxonomy" id="4465"/>
    <lineage>
        <taxon>Eukaryota</taxon>
        <taxon>Viridiplantae</taxon>
        <taxon>Streptophyta</taxon>
        <taxon>Embryophyta</taxon>
        <taxon>Tracheophyta</taxon>
        <taxon>Spermatophyta</taxon>
        <taxon>Magnoliopsida</taxon>
        <taxon>Liliopsida</taxon>
        <taxon>Acoraceae</taxon>
        <taxon>Acorus</taxon>
    </lineage>
</organism>
<protein>
    <submittedName>
        <fullName evidence="2">Uncharacterized protein</fullName>
    </submittedName>
</protein>
<reference evidence="2" key="1">
    <citation type="journal article" date="2023" name="Nat. Commun.">
        <title>Diploid and tetraploid genomes of Acorus and the evolution of monocots.</title>
        <authorList>
            <person name="Ma L."/>
            <person name="Liu K.W."/>
            <person name="Li Z."/>
            <person name="Hsiao Y.Y."/>
            <person name="Qi Y."/>
            <person name="Fu T."/>
            <person name="Tang G.D."/>
            <person name="Zhang D."/>
            <person name="Sun W.H."/>
            <person name="Liu D.K."/>
            <person name="Li Y."/>
            <person name="Chen G.Z."/>
            <person name="Liu X.D."/>
            <person name="Liao X.Y."/>
            <person name="Jiang Y.T."/>
            <person name="Yu X."/>
            <person name="Hao Y."/>
            <person name="Huang J."/>
            <person name="Zhao X.W."/>
            <person name="Ke S."/>
            <person name="Chen Y.Y."/>
            <person name="Wu W.L."/>
            <person name="Hsu J.L."/>
            <person name="Lin Y.F."/>
            <person name="Huang M.D."/>
            <person name="Li C.Y."/>
            <person name="Huang L."/>
            <person name="Wang Z.W."/>
            <person name="Zhao X."/>
            <person name="Zhong W.Y."/>
            <person name="Peng D.H."/>
            <person name="Ahmad S."/>
            <person name="Lan S."/>
            <person name="Zhang J.S."/>
            <person name="Tsai W.C."/>
            <person name="Van de Peer Y."/>
            <person name="Liu Z.J."/>
        </authorList>
    </citation>
    <scope>NUCLEOTIDE SEQUENCE</scope>
    <source>
        <strain evidence="2">CP</strain>
    </source>
</reference>